<reference evidence="1" key="1">
    <citation type="submission" date="2018-01" db="EMBL/GenBank/DDBJ databases">
        <title>Complete sequencing of a NDM-1 plasmid.</title>
        <authorList>
            <person name="Dong D."/>
            <person name="Jia N."/>
            <person name="Zhang H."/>
            <person name="Zhao H."/>
            <person name="Liu Z."/>
            <person name="Zhu Y."/>
        </authorList>
    </citation>
    <scope>NUCLEOTIDE SEQUENCE</scope>
    <source>
        <strain evidence="1">TJ11</strain>
        <plasmid evidence="1">pNDM-TJ11</plasmid>
    </source>
</reference>
<geneLocation type="plasmid" evidence="1">
    <name>pNDM-TJ11</name>
</geneLocation>
<dbReference type="RefSeq" id="WP_001804963.1">
    <property type="nucleotide sequence ID" value="NZ_MG845200.1"/>
</dbReference>
<evidence type="ECO:0000313" key="1">
    <source>
        <dbReference type="EMBL" id="AXJ98432.1"/>
    </source>
</evidence>
<name>A0A345WXM9_KLEOX</name>
<organism evidence="1">
    <name type="scientific">Klebsiella oxytoca</name>
    <dbReference type="NCBI Taxonomy" id="571"/>
    <lineage>
        <taxon>Bacteria</taxon>
        <taxon>Pseudomonadati</taxon>
        <taxon>Pseudomonadota</taxon>
        <taxon>Gammaproteobacteria</taxon>
        <taxon>Enterobacterales</taxon>
        <taxon>Enterobacteriaceae</taxon>
        <taxon>Klebsiella/Raoultella group</taxon>
        <taxon>Klebsiella</taxon>
    </lineage>
</organism>
<proteinExistence type="predicted"/>
<protein>
    <submittedName>
        <fullName evidence="1">Uncharacterized protein</fullName>
    </submittedName>
</protein>
<dbReference type="EMBL" id="MG845200">
    <property type="protein sequence ID" value="AXJ98432.1"/>
    <property type="molecule type" value="Genomic_DNA"/>
</dbReference>
<dbReference type="AlphaFoldDB" id="A0A345WXM9"/>
<sequence>MGVPWLSLRVQQAGRERPQQNVFRRHLFWYMNEALFWREADIIRVAR</sequence>
<keyword evidence="1" id="KW-0614">Plasmid</keyword>
<accession>A0A345WXM9</accession>